<sequence>MWLKSALISSFCLLLARSPCKAESYEDIDDPRPAIAFDLGQSYGTAVVHFANGTVVKLAKIPGSSLYKSFLQLELIKKETGEWTPANDPKWLAVQKQIKDYAGGQVPYGDAILAEMVMALREASEAVLGKPLPGPVVFSLPYVSAWEDDAAYDESDILKAGRRAGLKIETFEHMEPDYLGEASAVLGFNNLRLCPDRRCYGPEFSGERSFDMYSVYFISSTNQSLYTSTQQSHCFWTGSHAAVGTINPEFGLDQRHQDENFWKKLEDHLVLRMQRLASLNNDIYARKYLVLVAGEGAENHDLLDATRRAMTRIAEDPVHHKKPVRFRPSLELLVSKEPTYAAAMGAAFWRRTAMDASYCRDYYERTDHKPMSSDDMDEVLDFVDYMHYDDHDEL</sequence>
<gene>
    <name evidence="1" type="ORF">NQ176_g1773</name>
</gene>
<comment type="caution">
    <text evidence="1">The sequence shown here is derived from an EMBL/GenBank/DDBJ whole genome shotgun (WGS) entry which is preliminary data.</text>
</comment>
<accession>A0ACC1NSE4</accession>
<dbReference type="Proteomes" id="UP001143910">
    <property type="component" value="Unassembled WGS sequence"/>
</dbReference>
<dbReference type="EMBL" id="JANJQO010000108">
    <property type="protein sequence ID" value="KAJ2981842.1"/>
    <property type="molecule type" value="Genomic_DNA"/>
</dbReference>
<protein>
    <submittedName>
        <fullName evidence="1">Uncharacterized protein</fullName>
    </submittedName>
</protein>
<reference evidence="1" key="1">
    <citation type="submission" date="2022-08" db="EMBL/GenBank/DDBJ databases">
        <title>Genome Sequence of Lecanicillium fungicola.</title>
        <authorList>
            <person name="Buettner E."/>
        </authorList>
    </citation>
    <scope>NUCLEOTIDE SEQUENCE</scope>
    <source>
        <strain evidence="1">Babe33</strain>
    </source>
</reference>
<keyword evidence="2" id="KW-1185">Reference proteome</keyword>
<evidence type="ECO:0000313" key="2">
    <source>
        <dbReference type="Proteomes" id="UP001143910"/>
    </source>
</evidence>
<organism evidence="1 2">
    <name type="scientific">Zarea fungicola</name>
    <dbReference type="NCBI Taxonomy" id="93591"/>
    <lineage>
        <taxon>Eukaryota</taxon>
        <taxon>Fungi</taxon>
        <taxon>Dikarya</taxon>
        <taxon>Ascomycota</taxon>
        <taxon>Pezizomycotina</taxon>
        <taxon>Sordariomycetes</taxon>
        <taxon>Hypocreomycetidae</taxon>
        <taxon>Hypocreales</taxon>
        <taxon>Cordycipitaceae</taxon>
        <taxon>Zarea</taxon>
    </lineage>
</organism>
<name>A0ACC1NSE4_9HYPO</name>
<evidence type="ECO:0000313" key="1">
    <source>
        <dbReference type="EMBL" id="KAJ2981842.1"/>
    </source>
</evidence>
<proteinExistence type="predicted"/>